<keyword evidence="7" id="KW-1185">Reference proteome</keyword>
<dbReference type="RefSeq" id="WP_006594069.1">
    <property type="nucleotide sequence ID" value="NZ_BAHD01000073.1"/>
</dbReference>
<dbReference type="Proteomes" id="UP000008366">
    <property type="component" value="Unassembled WGS sequence"/>
</dbReference>
<dbReference type="InterPro" id="IPR036388">
    <property type="entry name" value="WH-like_DNA-bd_sf"/>
</dbReference>
<evidence type="ECO:0000256" key="2">
    <source>
        <dbReference type="ARBA" id="ARBA00023015"/>
    </source>
</evidence>
<dbReference type="CDD" id="cd05466">
    <property type="entry name" value="PBP2_LTTR_substrate"/>
    <property type="match status" value="1"/>
</dbReference>
<dbReference type="GO" id="GO:0032993">
    <property type="term" value="C:protein-DNA complex"/>
    <property type="evidence" value="ECO:0007669"/>
    <property type="project" value="TreeGrafter"/>
</dbReference>
<dbReference type="Gene3D" id="1.10.10.10">
    <property type="entry name" value="Winged helix-like DNA-binding domain superfamily/Winged helix DNA-binding domain"/>
    <property type="match status" value="1"/>
</dbReference>
<organism evidence="6 7">
    <name type="scientific">Kineosphaera limosa NBRC 100340</name>
    <dbReference type="NCBI Taxonomy" id="1184609"/>
    <lineage>
        <taxon>Bacteria</taxon>
        <taxon>Bacillati</taxon>
        <taxon>Actinomycetota</taxon>
        <taxon>Actinomycetes</taxon>
        <taxon>Micrococcales</taxon>
        <taxon>Dermatophilaceae</taxon>
        <taxon>Kineosphaera</taxon>
    </lineage>
</organism>
<comment type="caution">
    <text evidence="6">The sequence shown here is derived from an EMBL/GenBank/DDBJ whole genome shotgun (WGS) entry which is preliminary data.</text>
</comment>
<comment type="similarity">
    <text evidence="1">Belongs to the LysR transcriptional regulatory family.</text>
</comment>
<dbReference type="Pfam" id="PF03466">
    <property type="entry name" value="LysR_substrate"/>
    <property type="match status" value="1"/>
</dbReference>
<keyword evidence="4" id="KW-0804">Transcription</keyword>
<keyword evidence="3" id="KW-0238">DNA-binding</keyword>
<evidence type="ECO:0000256" key="4">
    <source>
        <dbReference type="ARBA" id="ARBA00023163"/>
    </source>
</evidence>
<dbReference type="FunFam" id="1.10.10.10:FF:000001">
    <property type="entry name" value="LysR family transcriptional regulator"/>
    <property type="match status" value="1"/>
</dbReference>
<dbReference type="PANTHER" id="PTHR30346">
    <property type="entry name" value="TRANSCRIPTIONAL DUAL REGULATOR HCAR-RELATED"/>
    <property type="match status" value="1"/>
</dbReference>
<accession>K6WZJ0</accession>
<evidence type="ECO:0000256" key="1">
    <source>
        <dbReference type="ARBA" id="ARBA00009437"/>
    </source>
</evidence>
<dbReference type="InterPro" id="IPR000847">
    <property type="entry name" value="LysR_HTH_N"/>
</dbReference>
<protein>
    <submittedName>
        <fullName evidence="6">Putative LysR family transcriptional regulator</fullName>
    </submittedName>
</protein>
<evidence type="ECO:0000256" key="3">
    <source>
        <dbReference type="ARBA" id="ARBA00023125"/>
    </source>
</evidence>
<dbReference type="SUPFAM" id="SSF53850">
    <property type="entry name" value="Periplasmic binding protein-like II"/>
    <property type="match status" value="1"/>
</dbReference>
<dbReference type="GO" id="GO:0003700">
    <property type="term" value="F:DNA-binding transcription factor activity"/>
    <property type="evidence" value="ECO:0007669"/>
    <property type="project" value="InterPro"/>
</dbReference>
<dbReference type="OrthoDB" id="3181812at2"/>
<dbReference type="AlphaFoldDB" id="K6WZJ0"/>
<evidence type="ECO:0000313" key="7">
    <source>
        <dbReference type="Proteomes" id="UP000008366"/>
    </source>
</evidence>
<dbReference type="SUPFAM" id="SSF46785">
    <property type="entry name" value="Winged helix' DNA-binding domain"/>
    <property type="match status" value="1"/>
</dbReference>
<name>K6WZJ0_9MICO</name>
<dbReference type="InterPro" id="IPR005119">
    <property type="entry name" value="LysR_subst-bd"/>
</dbReference>
<proteinExistence type="inferred from homology"/>
<evidence type="ECO:0000259" key="5">
    <source>
        <dbReference type="PROSITE" id="PS50931"/>
    </source>
</evidence>
<evidence type="ECO:0000313" key="6">
    <source>
        <dbReference type="EMBL" id="GAB97537.1"/>
    </source>
</evidence>
<keyword evidence="2" id="KW-0805">Transcription regulation</keyword>
<dbReference type="STRING" id="1184609.KILIM_073_00170"/>
<gene>
    <name evidence="6" type="ORF">KILIM_073_00170</name>
</gene>
<dbReference type="EMBL" id="BAHD01000073">
    <property type="protein sequence ID" value="GAB97537.1"/>
    <property type="molecule type" value="Genomic_DNA"/>
</dbReference>
<dbReference type="PRINTS" id="PR00039">
    <property type="entry name" value="HTHLYSR"/>
</dbReference>
<sequence length="300" mass="32125">MDAPQLETRQLRYFLAVAEYGTFTKAADELHIAQPSLSQAIAKLESQLGLPLFHRVGRRVVLSEAGRDLLEPCRRALRTMQAAEDAVLGNRQAHRGRLVIATMPSPGISPGAELVAAFTARHPGATVSVVAGWTAEEVTAMVKQGIVEVGLIAAARLRREKDLVVVPLGAQPLVLVSQAPGPHPERHELALADLAGCRLITSHPGSVMRQLVDDLLADQPDTVIACEVDHRTMILPLVHAGTGEAVLPASWTDLAARSGLRVRPVTDAPRMWTAAVCRTSGLTPLATDFLQTISQVKADT</sequence>
<dbReference type="GO" id="GO:0003677">
    <property type="term" value="F:DNA binding"/>
    <property type="evidence" value="ECO:0007669"/>
    <property type="project" value="UniProtKB-KW"/>
</dbReference>
<dbReference type="PROSITE" id="PS50931">
    <property type="entry name" value="HTH_LYSR"/>
    <property type="match status" value="1"/>
</dbReference>
<dbReference type="Gene3D" id="3.40.190.290">
    <property type="match status" value="1"/>
</dbReference>
<reference evidence="6 7" key="1">
    <citation type="submission" date="2012-08" db="EMBL/GenBank/DDBJ databases">
        <title>Whole genome shotgun sequence of Kineosphaera limosa NBRC 100340.</title>
        <authorList>
            <person name="Yoshida I."/>
            <person name="Isaki S."/>
            <person name="Hosoyama A."/>
            <person name="Tsuchikane K."/>
            <person name="Katsumata H."/>
            <person name="Ando Y."/>
            <person name="Ohji S."/>
            <person name="Hamada M."/>
            <person name="Tamura T."/>
            <person name="Yamazoe A."/>
            <person name="Yamazaki S."/>
            <person name="Fujita N."/>
        </authorList>
    </citation>
    <scope>NUCLEOTIDE SEQUENCE [LARGE SCALE GENOMIC DNA]</scope>
    <source>
        <strain evidence="6 7">NBRC 100340</strain>
    </source>
</reference>
<dbReference type="Pfam" id="PF00126">
    <property type="entry name" value="HTH_1"/>
    <property type="match status" value="1"/>
</dbReference>
<dbReference type="PANTHER" id="PTHR30346:SF28">
    <property type="entry name" value="HTH-TYPE TRANSCRIPTIONAL REGULATOR CYNR"/>
    <property type="match status" value="1"/>
</dbReference>
<dbReference type="eggNOG" id="COG0583">
    <property type="taxonomic scope" value="Bacteria"/>
</dbReference>
<dbReference type="InterPro" id="IPR036390">
    <property type="entry name" value="WH_DNA-bd_sf"/>
</dbReference>
<feature type="domain" description="HTH lysR-type" evidence="5">
    <location>
        <begin position="6"/>
        <end position="63"/>
    </location>
</feature>